<evidence type="ECO:0000256" key="3">
    <source>
        <dbReference type="ARBA" id="ARBA00022525"/>
    </source>
</evidence>
<feature type="chain" id="PRO_5018618039" description="Apolipoprotein A-IV a" evidence="4">
    <location>
        <begin position="18"/>
        <end position="251"/>
    </location>
</feature>
<dbReference type="PANTHER" id="PTHR18976">
    <property type="entry name" value="APOLIPOPROTEIN"/>
    <property type="match status" value="1"/>
</dbReference>
<dbReference type="PROSITE" id="PS51257">
    <property type="entry name" value="PROKAR_LIPOPROTEIN"/>
    <property type="match status" value="1"/>
</dbReference>
<comment type="subcellular location">
    <subcellularLocation>
        <location evidence="1">Secreted</location>
    </subcellularLocation>
</comment>
<dbReference type="GO" id="GO:0034362">
    <property type="term" value="C:low-density lipoprotein particle"/>
    <property type="evidence" value="ECO:0007669"/>
    <property type="project" value="TreeGrafter"/>
</dbReference>
<dbReference type="GeneTree" id="ENSGT00950000182929"/>
<dbReference type="GO" id="GO:0042157">
    <property type="term" value="P:lipoprotein metabolic process"/>
    <property type="evidence" value="ECO:0007669"/>
    <property type="project" value="InterPro"/>
</dbReference>
<evidence type="ECO:0000313" key="6">
    <source>
        <dbReference type="Proteomes" id="UP000264820"/>
    </source>
</evidence>
<dbReference type="InterPro" id="IPR000074">
    <property type="entry name" value="ApoA_E"/>
</dbReference>
<reference evidence="5" key="2">
    <citation type="submission" date="2025-09" db="UniProtKB">
        <authorList>
            <consortium name="Ensembl"/>
        </authorList>
    </citation>
    <scope>IDENTIFICATION</scope>
</reference>
<dbReference type="GO" id="GO:0008203">
    <property type="term" value="P:cholesterol metabolic process"/>
    <property type="evidence" value="ECO:0007669"/>
    <property type="project" value="TreeGrafter"/>
</dbReference>
<dbReference type="GO" id="GO:1903561">
    <property type="term" value="C:extracellular vesicle"/>
    <property type="evidence" value="ECO:0007669"/>
    <property type="project" value="TreeGrafter"/>
</dbReference>
<dbReference type="AlphaFoldDB" id="A0A3Q2YRA4"/>
<protein>
    <recommendedName>
        <fullName evidence="7">Apolipoprotein A-IV a</fullName>
    </recommendedName>
</protein>
<feature type="signal peptide" evidence="4">
    <location>
        <begin position="1"/>
        <end position="17"/>
    </location>
</feature>
<organism evidence="5 6">
    <name type="scientific">Hippocampus comes</name>
    <name type="common">Tiger tail seahorse</name>
    <dbReference type="NCBI Taxonomy" id="109280"/>
    <lineage>
        <taxon>Eukaryota</taxon>
        <taxon>Metazoa</taxon>
        <taxon>Chordata</taxon>
        <taxon>Craniata</taxon>
        <taxon>Vertebrata</taxon>
        <taxon>Euteleostomi</taxon>
        <taxon>Actinopterygii</taxon>
        <taxon>Neopterygii</taxon>
        <taxon>Teleostei</taxon>
        <taxon>Neoteleostei</taxon>
        <taxon>Acanthomorphata</taxon>
        <taxon>Syngnathiaria</taxon>
        <taxon>Syngnathiformes</taxon>
        <taxon>Syngnathoidei</taxon>
        <taxon>Syngnathidae</taxon>
        <taxon>Hippocampus</taxon>
    </lineage>
</organism>
<dbReference type="InterPro" id="IPR050163">
    <property type="entry name" value="Apolipoprotein_A1/A4/E"/>
</dbReference>
<dbReference type="Gene3D" id="1.20.120.20">
    <property type="entry name" value="Apolipoprotein"/>
    <property type="match status" value="1"/>
</dbReference>
<sequence>MRVFVLFALALVSGCNANFFHADAPKPRLEALTDAFWDYIGKASKLADDTLEMVVKSDFGAEVNAHLAETADVASRFASNLKEKLPLPAQDLMDKISAEAGVLKNVLSQDLSAVSEKIDLLSDSVKSQIQEKVNQLKQELTAYADGVDAHKLRATLQQHSKGLINGLMHSISNVESNLDPFTKEMLQQVDQHLMALQHNISPVAQRVQQDLYEGSREVHRVVAPYAEDLKEKLDHFAADLQEHLKALVNSN</sequence>
<dbReference type="Pfam" id="PF01442">
    <property type="entry name" value="Apolipoprotein"/>
    <property type="match status" value="1"/>
</dbReference>
<dbReference type="GO" id="GO:0055090">
    <property type="term" value="P:acylglycerol homeostasis"/>
    <property type="evidence" value="ECO:0007669"/>
    <property type="project" value="TreeGrafter"/>
</dbReference>
<dbReference type="PANTHER" id="PTHR18976:SF28">
    <property type="entry name" value="APOLIPOPROTEIN A-IV-RELATED"/>
    <property type="match status" value="1"/>
</dbReference>
<evidence type="ECO:0000256" key="1">
    <source>
        <dbReference type="ARBA" id="ARBA00004613"/>
    </source>
</evidence>
<keyword evidence="6" id="KW-1185">Reference proteome</keyword>
<dbReference type="SUPFAM" id="SSF58113">
    <property type="entry name" value="Apolipoprotein A-I"/>
    <property type="match status" value="1"/>
</dbReference>
<reference evidence="5" key="1">
    <citation type="submission" date="2025-08" db="UniProtKB">
        <authorList>
            <consortium name="Ensembl"/>
        </authorList>
    </citation>
    <scope>IDENTIFICATION</scope>
</reference>
<dbReference type="GO" id="GO:0034364">
    <property type="term" value="C:high-density lipoprotein particle"/>
    <property type="evidence" value="ECO:0007669"/>
    <property type="project" value="TreeGrafter"/>
</dbReference>
<evidence type="ECO:0008006" key="7">
    <source>
        <dbReference type="Google" id="ProtNLM"/>
    </source>
</evidence>
<dbReference type="GO" id="GO:0033344">
    <property type="term" value="P:cholesterol efflux"/>
    <property type="evidence" value="ECO:0007669"/>
    <property type="project" value="TreeGrafter"/>
</dbReference>
<dbReference type="GO" id="GO:0005543">
    <property type="term" value="F:phospholipid binding"/>
    <property type="evidence" value="ECO:0007669"/>
    <property type="project" value="TreeGrafter"/>
</dbReference>
<keyword evidence="4" id="KW-0732">Signal</keyword>
<name>A0A3Q2YRA4_HIPCM</name>
<dbReference type="GO" id="GO:0033700">
    <property type="term" value="P:phospholipid efflux"/>
    <property type="evidence" value="ECO:0007669"/>
    <property type="project" value="TreeGrafter"/>
</dbReference>
<evidence type="ECO:0000313" key="5">
    <source>
        <dbReference type="Ensembl" id="ENSHCOP00000021350.1"/>
    </source>
</evidence>
<accession>A0A3Q2YRA4</accession>
<dbReference type="GO" id="GO:0060228">
    <property type="term" value="F:phosphatidylcholine-sterol O-acyltransferase activator activity"/>
    <property type="evidence" value="ECO:0007669"/>
    <property type="project" value="TreeGrafter"/>
</dbReference>
<dbReference type="STRING" id="109280.ENSHCOP00000021350"/>
<dbReference type="Ensembl" id="ENSHCOT00000003872.1">
    <property type="protein sequence ID" value="ENSHCOP00000021350.1"/>
    <property type="gene ID" value="ENSHCOG00000008101.1"/>
</dbReference>
<comment type="similarity">
    <text evidence="2">Belongs to the apolipoprotein A1/A4/E family.</text>
</comment>
<dbReference type="GO" id="GO:0042627">
    <property type="term" value="C:chylomicron"/>
    <property type="evidence" value="ECO:0007669"/>
    <property type="project" value="TreeGrafter"/>
</dbReference>
<evidence type="ECO:0000256" key="2">
    <source>
        <dbReference type="ARBA" id="ARBA00008788"/>
    </source>
</evidence>
<dbReference type="GO" id="GO:0120020">
    <property type="term" value="F:cholesterol transfer activity"/>
    <property type="evidence" value="ECO:0007669"/>
    <property type="project" value="TreeGrafter"/>
</dbReference>
<evidence type="ECO:0000256" key="4">
    <source>
        <dbReference type="SAM" id="SignalP"/>
    </source>
</evidence>
<proteinExistence type="inferred from homology"/>
<keyword evidence="3" id="KW-0964">Secreted</keyword>
<dbReference type="GO" id="GO:0034361">
    <property type="term" value="C:very-low-density lipoprotein particle"/>
    <property type="evidence" value="ECO:0007669"/>
    <property type="project" value="TreeGrafter"/>
</dbReference>
<dbReference type="Proteomes" id="UP000264820">
    <property type="component" value="Unplaced"/>
</dbReference>